<proteinExistence type="predicted"/>
<gene>
    <name evidence="2" type="ORF">SAMN06272739_2056</name>
</gene>
<evidence type="ECO:0000313" key="2">
    <source>
        <dbReference type="EMBL" id="SOD98854.1"/>
    </source>
</evidence>
<keyword evidence="3" id="KW-1185">Reference proteome</keyword>
<dbReference type="Proteomes" id="UP000219482">
    <property type="component" value="Unassembled WGS sequence"/>
</dbReference>
<sequence length="163" mass="18082">MNVTLEPMRFDEIIEFLEDLGSVLTLRPVAGDGSPEISWGDVFFYYAPDGVVPPGQPFATIVTKDYPDDRESRLDRPGAFRLNVAAGTAEFRRWTGRGPRDHPDTEPVDRSEVDVLFAHPVYGELGWLSVVEPAPRTGAAVQEVLRAAHALARGRHERRAATE</sequence>
<organism evidence="2 3">
    <name type="scientific">Blastococcus haudaquaticus</name>
    <dbReference type="NCBI Taxonomy" id="1938745"/>
    <lineage>
        <taxon>Bacteria</taxon>
        <taxon>Bacillati</taxon>
        <taxon>Actinomycetota</taxon>
        <taxon>Actinomycetes</taxon>
        <taxon>Geodermatophilales</taxon>
        <taxon>Geodermatophilaceae</taxon>
        <taxon>Blastococcus</taxon>
    </lineage>
</organism>
<feature type="domain" description="DUF6194" evidence="1">
    <location>
        <begin position="8"/>
        <end position="160"/>
    </location>
</feature>
<evidence type="ECO:0000313" key="3">
    <source>
        <dbReference type="Proteomes" id="UP000219482"/>
    </source>
</evidence>
<dbReference type="Pfam" id="PF19694">
    <property type="entry name" value="DUF6194"/>
    <property type="match status" value="1"/>
</dbReference>
<accession>A0A286GV18</accession>
<name>A0A286GV18_9ACTN</name>
<evidence type="ECO:0000259" key="1">
    <source>
        <dbReference type="Pfam" id="PF19694"/>
    </source>
</evidence>
<protein>
    <recommendedName>
        <fullName evidence="1">DUF6194 domain-containing protein</fullName>
    </recommendedName>
</protein>
<dbReference type="EMBL" id="OCNK01000002">
    <property type="protein sequence ID" value="SOD98854.1"/>
    <property type="molecule type" value="Genomic_DNA"/>
</dbReference>
<reference evidence="3" key="1">
    <citation type="submission" date="2017-09" db="EMBL/GenBank/DDBJ databases">
        <authorList>
            <person name="Varghese N."/>
            <person name="Submissions S."/>
        </authorList>
    </citation>
    <scope>NUCLEOTIDE SEQUENCE [LARGE SCALE GENOMIC DNA]</scope>
    <source>
        <strain evidence="3">DSM 44270</strain>
    </source>
</reference>
<dbReference type="AlphaFoldDB" id="A0A286GV18"/>
<dbReference type="InterPro" id="IPR045676">
    <property type="entry name" value="DUF6194"/>
</dbReference>